<dbReference type="AlphaFoldDB" id="A0A9X1IS18"/>
<evidence type="ECO:0000313" key="4">
    <source>
        <dbReference type="EMBL" id="MBT2188071.1"/>
    </source>
</evidence>
<comment type="similarity">
    <text evidence="2">Belongs to the MoaD family.</text>
</comment>
<keyword evidence="1" id="KW-0547">Nucleotide-binding</keyword>
<dbReference type="EMBL" id="JAHGAW010000009">
    <property type="protein sequence ID" value="MBT2188071.1"/>
    <property type="molecule type" value="Genomic_DNA"/>
</dbReference>
<sequence length="86" mass="9336">MSDLRLLYFAWVRERIGVDDEEVPAPDPDMTIAALLDLLGERSAGHASAFGDRTRLRAALDQQFVPLDTPIGTAKELAIFPPVTGG</sequence>
<evidence type="ECO:0000256" key="2">
    <source>
        <dbReference type="ARBA" id="ARBA00024200"/>
    </source>
</evidence>
<accession>A0A9X1IS18</accession>
<gene>
    <name evidence="4" type="ORF">KK488_14040</name>
</gene>
<dbReference type="InterPro" id="IPR012675">
    <property type="entry name" value="Beta-grasp_dom_sf"/>
</dbReference>
<dbReference type="Gene3D" id="3.10.20.30">
    <property type="match status" value="1"/>
</dbReference>
<protein>
    <recommendedName>
        <fullName evidence="3">Molybdopterin synthase sulfur carrier subunit</fullName>
    </recommendedName>
</protein>
<evidence type="ECO:0000256" key="3">
    <source>
        <dbReference type="ARBA" id="ARBA00024247"/>
    </source>
</evidence>
<reference evidence="4" key="1">
    <citation type="submission" date="2021-05" db="EMBL/GenBank/DDBJ databases">
        <title>Genome of Sphingobium sp. strain.</title>
        <authorList>
            <person name="Fan R."/>
        </authorList>
    </citation>
    <scope>NUCLEOTIDE SEQUENCE</scope>
    <source>
        <strain evidence="4">H33</strain>
    </source>
</reference>
<evidence type="ECO:0000256" key="1">
    <source>
        <dbReference type="ARBA" id="ARBA00022741"/>
    </source>
</evidence>
<organism evidence="4 5">
    <name type="scientific">Sphingobium nicotianae</name>
    <dbReference type="NCBI Taxonomy" id="2782607"/>
    <lineage>
        <taxon>Bacteria</taxon>
        <taxon>Pseudomonadati</taxon>
        <taxon>Pseudomonadota</taxon>
        <taxon>Alphaproteobacteria</taxon>
        <taxon>Sphingomonadales</taxon>
        <taxon>Sphingomonadaceae</taxon>
        <taxon>Sphingobium</taxon>
    </lineage>
</organism>
<dbReference type="PANTHER" id="PTHR33359">
    <property type="entry name" value="MOLYBDOPTERIN SYNTHASE SULFUR CARRIER SUBUNIT"/>
    <property type="match status" value="1"/>
</dbReference>
<keyword evidence="5" id="KW-1185">Reference proteome</keyword>
<dbReference type="RefSeq" id="WP_214624329.1">
    <property type="nucleotide sequence ID" value="NZ_JAHGAW010000009.1"/>
</dbReference>
<proteinExistence type="inferred from homology"/>
<evidence type="ECO:0000313" key="5">
    <source>
        <dbReference type="Proteomes" id="UP001138757"/>
    </source>
</evidence>
<dbReference type="GO" id="GO:0006777">
    <property type="term" value="P:Mo-molybdopterin cofactor biosynthetic process"/>
    <property type="evidence" value="ECO:0007669"/>
    <property type="project" value="InterPro"/>
</dbReference>
<dbReference type="Proteomes" id="UP001138757">
    <property type="component" value="Unassembled WGS sequence"/>
</dbReference>
<dbReference type="GO" id="GO:0000166">
    <property type="term" value="F:nucleotide binding"/>
    <property type="evidence" value="ECO:0007669"/>
    <property type="project" value="UniProtKB-KW"/>
</dbReference>
<dbReference type="InterPro" id="IPR003749">
    <property type="entry name" value="ThiS/MoaD-like"/>
</dbReference>
<dbReference type="InterPro" id="IPR016155">
    <property type="entry name" value="Mopterin_synth/thiamin_S_b"/>
</dbReference>
<dbReference type="Pfam" id="PF02597">
    <property type="entry name" value="ThiS"/>
    <property type="match status" value="1"/>
</dbReference>
<dbReference type="GO" id="GO:1990133">
    <property type="term" value="C:molybdopterin adenylyltransferase complex"/>
    <property type="evidence" value="ECO:0007669"/>
    <property type="project" value="TreeGrafter"/>
</dbReference>
<name>A0A9X1IS18_9SPHN</name>
<dbReference type="InterPro" id="IPR044672">
    <property type="entry name" value="MOCS2A"/>
</dbReference>
<dbReference type="SUPFAM" id="SSF54285">
    <property type="entry name" value="MoaD/ThiS"/>
    <property type="match status" value="1"/>
</dbReference>
<dbReference type="CDD" id="cd00754">
    <property type="entry name" value="Ubl_MoaD"/>
    <property type="match status" value="1"/>
</dbReference>
<dbReference type="PANTHER" id="PTHR33359:SF1">
    <property type="entry name" value="MOLYBDOPTERIN SYNTHASE SULFUR CARRIER SUBUNIT"/>
    <property type="match status" value="1"/>
</dbReference>
<comment type="caution">
    <text evidence="4">The sequence shown here is derived from an EMBL/GenBank/DDBJ whole genome shotgun (WGS) entry which is preliminary data.</text>
</comment>